<reference evidence="4" key="1">
    <citation type="submission" date="2022-07" db="EMBL/GenBank/DDBJ databases">
        <title>Taxonomic analysis of Microcella humidisoli nov. sp., isolated from riverside soil.</title>
        <authorList>
            <person name="Molina K.M."/>
            <person name="Kim S.B."/>
        </authorList>
    </citation>
    <scope>NUCLEOTIDE SEQUENCE</scope>
    <source>
        <strain evidence="4">MMS21-STM10</strain>
    </source>
</reference>
<feature type="transmembrane region" description="Helical" evidence="2">
    <location>
        <begin position="29"/>
        <end position="52"/>
    </location>
</feature>
<keyword evidence="2" id="KW-0812">Transmembrane</keyword>
<protein>
    <submittedName>
        <fullName evidence="4">DUF6458 family protein</fullName>
    </submittedName>
</protein>
<proteinExistence type="predicted"/>
<evidence type="ECO:0000313" key="4">
    <source>
        <dbReference type="EMBL" id="UTT61713.1"/>
    </source>
</evidence>
<dbReference type="InterPro" id="IPR045597">
    <property type="entry name" value="DUF6458"/>
</dbReference>
<feature type="compositionally biased region" description="Basic and acidic residues" evidence="1">
    <location>
        <begin position="73"/>
        <end position="88"/>
    </location>
</feature>
<feature type="region of interest" description="Disordered" evidence="1">
    <location>
        <begin position="58"/>
        <end position="88"/>
    </location>
</feature>
<evidence type="ECO:0000259" key="3">
    <source>
        <dbReference type="Pfam" id="PF20059"/>
    </source>
</evidence>
<keyword evidence="2" id="KW-1133">Transmembrane helix</keyword>
<accession>A0ABY5FUH2</accession>
<feature type="domain" description="DUF6458" evidence="3">
    <location>
        <begin position="1"/>
        <end position="68"/>
    </location>
</feature>
<gene>
    <name evidence="4" type="ORF">NNL39_08460</name>
</gene>
<evidence type="ECO:0000313" key="5">
    <source>
        <dbReference type="Proteomes" id="UP001060039"/>
    </source>
</evidence>
<dbReference type="RefSeq" id="WP_255158827.1">
    <property type="nucleotide sequence ID" value="NZ_CP101497.1"/>
</dbReference>
<name>A0ABY5FUH2_9MICO</name>
<dbReference type="Proteomes" id="UP001060039">
    <property type="component" value="Chromosome"/>
</dbReference>
<dbReference type="Pfam" id="PF20059">
    <property type="entry name" value="DUF6458"/>
    <property type="match status" value="1"/>
</dbReference>
<sequence>MSIGFGIFLFAVGAILAFAVNVTLDWIALSTVGYILMAAGVVMILMGAVLMARKRSSVTTQHTHVDPASGEAVTRRESIASDPVDDRV</sequence>
<evidence type="ECO:0000256" key="2">
    <source>
        <dbReference type="SAM" id="Phobius"/>
    </source>
</evidence>
<keyword evidence="2" id="KW-0472">Membrane</keyword>
<evidence type="ECO:0000256" key="1">
    <source>
        <dbReference type="SAM" id="MobiDB-lite"/>
    </source>
</evidence>
<organism evidence="4 5">
    <name type="scientific">Microcella humidisoli</name>
    <dbReference type="NCBI Taxonomy" id="2963406"/>
    <lineage>
        <taxon>Bacteria</taxon>
        <taxon>Bacillati</taxon>
        <taxon>Actinomycetota</taxon>
        <taxon>Actinomycetes</taxon>
        <taxon>Micrococcales</taxon>
        <taxon>Microbacteriaceae</taxon>
        <taxon>Microcella</taxon>
    </lineage>
</organism>
<dbReference type="EMBL" id="CP101497">
    <property type="protein sequence ID" value="UTT61713.1"/>
    <property type="molecule type" value="Genomic_DNA"/>
</dbReference>
<keyword evidence="5" id="KW-1185">Reference proteome</keyword>